<evidence type="ECO:0000259" key="1">
    <source>
        <dbReference type="Pfam" id="PF01243"/>
    </source>
</evidence>
<name>A0A7Z0CQY8_9ACTN</name>
<accession>A0A7Z0CQY8</accession>
<evidence type="ECO:0000313" key="2">
    <source>
        <dbReference type="EMBL" id="NYI47297.1"/>
    </source>
</evidence>
<dbReference type="InterPro" id="IPR011576">
    <property type="entry name" value="Pyridox_Oxase_N"/>
</dbReference>
<dbReference type="EMBL" id="JACBZM010000001">
    <property type="protein sequence ID" value="NYI47297.1"/>
    <property type="molecule type" value="Genomic_DNA"/>
</dbReference>
<sequence>MPVPAEPRDRATRTRDALAQLTAPAADAWVATASADGVPHLVPLSLAWVGERAVVATDAASPTARNVLASGTARLGVGPTRDVVMLDVVLERSVPADESGELGESYAAQADWDPRGLAGYVYLVLRPERVQAWREVNEMAGRTLMRGGTWSERNP</sequence>
<dbReference type="AlphaFoldDB" id="A0A7Z0CQY8"/>
<reference evidence="2 3" key="1">
    <citation type="submission" date="2020-07" db="EMBL/GenBank/DDBJ databases">
        <title>Sequencing the genomes of 1000 actinobacteria strains.</title>
        <authorList>
            <person name="Klenk H.-P."/>
        </authorList>
    </citation>
    <scope>NUCLEOTIDE SEQUENCE [LARGE SCALE GENOMIC DNA]</scope>
    <source>
        <strain evidence="2 3">DSM 15131</strain>
    </source>
</reference>
<dbReference type="Pfam" id="PF01243">
    <property type="entry name" value="PNPOx_N"/>
    <property type="match status" value="1"/>
</dbReference>
<feature type="domain" description="Pyridoxamine 5'-phosphate oxidase N-terminal" evidence="1">
    <location>
        <begin position="28"/>
        <end position="133"/>
    </location>
</feature>
<dbReference type="InterPro" id="IPR012349">
    <property type="entry name" value="Split_barrel_FMN-bd"/>
</dbReference>
<dbReference type="RefSeq" id="WP_179651241.1">
    <property type="nucleotide sequence ID" value="NZ_JACBZM010000001.1"/>
</dbReference>
<dbReference type="SUPFAM" id="SSF50475">
    <property type="entry name" value="FMN-binding split barrel"/>
    <property type="match status" value="1"/>
</dbReference>
<dbReference type="Gene3D" id="2.30.110.10">
    <property type="entry name" value="Electron Transport, Fmn-binding Protein, Chain A"/>
    <property type="match status" value="1"/>
</dbReference>
<protein>
    <recommendedName>
        <fullName evidence="1">Pyridoxamine 5'-phosphate oxidase N-terminal domain-containing protein</fullName>
    </recommendedName>
</protein>
<organism evidence="2 3">
    <name type="scientific">Nocardioides aromaticivorans</name>
    <dbReference type="NCBI Taxonomy" id="200618"/>
    <lineage>
        <taxon>Bacteria</taxon>
        <taxon>Bacillati</taxon>
        <taxon>Actinomycetota</taxon>
        <taxon>Actinomycetes</taxon>
        <taxon>Propionibacteriales</taxon>
        <taxon>Nocardioidaceae</taxon>
        <taxon>Nocardioides</taxon>
    </lineage>
</organism>
<dbReference type="Proteomes" id="UP000562045">
    <property type="component" value="Unassembled WGS sequence"/>
</dbReference>
<proteinExistence type="predicted"/>
<comment type="caution">
    <text evidence="2">The sequence shown here is derived from an EMBL/GenBank/DDBJ whole genome shotgun (WGS) entry which is preliminary data.</text>
</comment>
<evidence type="ECO:0000313" key="3">
    <source>
        <dbReference type="Proteomes" id="UP000562045"/>
    </source>
</evidence>
<gene>
    <name evidence="2" type="ORF">BJ993_004377</name>
</gene>